<evidence type="ECO:0000256" key="1">
    <source>
        <dbReference type="SAM" id="MobiDB-lite"/>
    </source>
</evidence>
<feature type="transmembrane region" description="Helical" evidence="2">
    <location>
        <begin position="12"/>
        <end position="29"/>
    </location>
</feature>
<organism evidence="3">
    <name type="scientific">Prymnesium polylepis</name>
    <dbReference type="NCBI Taxonomy" id="72548"/>
    <lineage>
        <taxon>Eukaryota</taxon>
        <taxon>Haptista</taxon>
        <taxon>Haptophyta</taxon>
        <taxon>Prymnesiophyceae</taxon>
        <taxon>Prymnesiales</taxon>
        <taxon>Prymnesiaceae</taxon>
        <taxon>Prymnesium</taxon>
    </lineage>
</organism>
<keyword evidence="2" id="KW-0472">Membrane</keyword>
<keyword evidence="2" id="KW-1133">Transmembrane helix</keyword>
<proteinExistence type="predicted"/>
<reference evidence="3" key="1">
    <citation type="submission" date="2021-01" db="EMBL/GenBank/DDBJ databases">
        <authorList>
            <person name="Corre E."/>
            <person name="Pelletier E."/>
            <person name="Niang G."/>
            <person name="Scheremetjew M."/>
            <person name="Finn R."/>
            <person name="Kale V."/>
            <person name="Holt S."/>
            <person name="Cochrane G."/>
            <person name="Meng A."/>
            <person name="Brown T."/>
            <person name="Cohen L."/>
        </authorList>
    </citation>
    <scope>NUCLEOTIDE SEQUENCE</scope>
    <source>
        <strain evidence="3">UIO037</strain>
    </source>
</reference>
<dbReference type="EMBL" id="HBKO01029475">
    <property type="protein sequence ID" value="CAE2243393.1"/>
    <property type="molecule type" value="Transcribed_RNA"/>
</dbReference>
<feature type="region of interest" description="Disordered" evidence="1">
    <location>
        <begin position="130"/>
        <end position="161"/>
    </location>
</feature>
<accession>A0A7S4MV68</accession>
<gene>
    <name evidence="3" type="ORF">CPOL0286_LOCUS13404</name>
</gene>
<evidence type="ECO:0000313" key="3">
    <source>
        <dbReference type="EMBL" id="CAE2243393.1"/>
    </source>
</evidence>
<name>A0A7S4MV68_9EUKA</name>
<feature type="compositionally biased region" description="Low complexity" evidence="1">
    <location>
        <begin position="130"/>
        <end position="145"/>
    </location>
</feature>
<protein>
    <submittedName>
        <fullName evidence="3">Uncharacterized protein</fullName>
    </submittedName>
</protein>
<feature type="transmembrane region" description="Helical" evidence="2">
    <location>
        <begin position="60"/>
        <end position="81"/>
    </location>
</feature>
<evidence type="ECO:0000256" key="2">
    <source>
        <dbReference type="SAM" id="Phobius"/>
    </source>
</evidence>
<dbReference type="AlphaFoldDB" id="A0A7S4MV68"/>
<keyword evidence="2" id="KW-0812">Transmembrane</keyword>
<sequence>MPGGTLLERGLFAWSCVLGYLSATTAAFFHRVTESVVGWLLVFGLQQLLSAWLGETHHPSGRALSVVLFVWVVSSAVGWWSAVGTHGAVGMRAAELAYDLVLWMWLLWLAAHSDAPTLSSDGAPRLLDAAQQRRAKAADSAAGSGLHQRSPPSEESMAGDL</sequence>
<feature type="transmembrane region" description="Helical" evidence="2">
    <location>
        <begin position="36"/>
        <end position="54"/>
    </location>
</feature>